<protein>
    <submittedName>
        <fullName evidence="1">Uncharacterized protein</fullName>
    </submittedName>
</protein>
<evidence type="ECO:0000313" key="1">
    <source>
        <dbReference type="EMBL" id="KYO19750.1"/>
    </source>
</evidence>
<dbReference type="AlphaFoldDB" id="A0A151M5Q1"/>
<dbReference type="Proteomes" id="UP000050525">
    <property type="component" value="Unassembled WGS sequence"/>
</dbReference>
<accession>A0A151M5Q1</accession>
<evidence type="ECO:0000313" key="2">
    <source>
        <dbReference type="Proteomes" id="UP000050525"/>
    </source>
</evidence>
<proteinExistence type="predicted"/>
<keyword evidence="2" id="KW-1185">Reference proteome</keyword>
<gene>
    <name evidence="1" type="ORF">Y1Q_0021025</name>
</gene>
<reference evidence="1 2" key="1">
    <citation type="journal article" date="2012" name="Genome Biol.">
        <title>Sequencing three crocodilian genomes to illuminate the evolution of archosaurs and amniotes.</title>
        <authorList>
            <person name="St John J.A."/>
            <person name="Braun E.L."/>
            <person name="Isberg S.R."/>
            <person name="Miles L.G."/>
            <person name="Chong A.Y."/>
            <person name="Gongora J."/>
            <person name="Dalzell P."/>
            <person name="Moran C."/>
            <person name="Bed'hom B."/>
            <person name="Abzhanov A."/>
            <person name="Burgess S.C."/>
            <person name="Cooksey A.M."/>
            <person name="Castoe T.A."/>
            <person name="Crawford N.G."/>
            <person name="Densmore L.D."/>
            <person name="Drew J.C."/>
            <person name="Edwards S.V."/>
            <person name="Faircloth B.C."/>
            <person name="Fujita M.K."/>
            <person name="Greenwold M.J."/>
            <person name="Hoffmann F.G."/>
            <person name="Howard J.M."/>
            <person name="Iguchi T."/>
            <person name="Janes D.E."/>
            <person name="Khan S.Y."/>
            <person name="Kohno S."/>
            <person name="de Koning A.J."/>
            <person name="Lance S.L."/>
            <person name="McCarthy F.M."/>
            <person name="McCormack J.E."/>
            <person name="Merchant M.E."/>
            <person name="Peterson D.G."/>
            <person name="Pollock D.D."/>
            <person name="Pourmand N."/>
            <person name="Raney B.J."/>
            <person name="Roessler K.A."/>
            <person name="Sanford J.R."/>
            <person name="Sawyer R.H."/>
            <person name="Schmidt C.J."/>
            <person name="Triplett E.W."/>
            <person name="Tuberville T.D."/>
            <person name="Venegas-Anaya M."/>
            <person name="Howard J.T."/>
            <person name="Jarvis E.D."/>
            <person name="Guillette L.J.Jr."/>
            <person name="Glenn T.C."/>
            <person name="Green R.E."/>
            <person name="Ray D.A."/>
        </authorList>
    </citation>
    <scope>NUCLEOTIDE SEQUENCE [LARGE SCALE GENOMIC DNA]</scope>
    <source>
        <strain evidence="1">KSC_2009_1</strain>
    </source>
</reference>
<name>A0A151M5Q1_ALLMI</name>
<sequence>MKVLPKDGEFAIELGGNYYMEEQNVTVAPLGRPKCFFTKVYITNGLVLCYAVVCYADHRVYITGTELSTDFTWRQENVLMTKERAQVGKGHCTSPNEAVLLCRKSPKQRPAPRTILLLTSSSV</sequence>
<organism evidence="1 2">
    <name type="scientific">Alligator mississippiensis</name>
    <name type="common">American alligator</name>
    <dbReference type="NCBI Taxonomy" id="8496"/>
    <lineage>
        <taxon>Eukaryota</taxon>
        <taxon>Metazoa</taxon>
        <taxon>Chordata</taxon>
        <taxon>Craniata</taxon>
        <taxon>Vertebrata</taxon>
        <taxon>Euteleostomi</taxon>
        <taxon>Archelosauria</taxon>
        <taxon>Archosauria</taxon>
        <taxon>Crocodylia</taxon>
        <taxon>Alligatoridae</taxon>
        <taxon>Alligatorinae</taxon>
        <taxon>Alligator</taxon>
    </lineage>
</organism>
<dbReference type="EMBL" id="AKHW03006558">
    <property type="protein sequence ID" value="KYO19750.1"/>
    <property type="molecule type" value="Genomic_DNA"/>
</dbReference>
<comment type="caution">
    <text evidence="1">The sequence shown here is derived from an EMBL/GenBank/DDBJ whole genome shotgun (WGS) entry which is preliminary data.</text>
</comment>